<evidence type="ECO:0000313" key="3">
    <source>
        <dbReference type="Proteomes" id="UP000199021"/>
    </source>
</evidence>
<accession>A0A1H9EY50</accession>
<name>A0A1H9EY50_9BACT</name>
<dbReference type="InterPro" id="IPR013783">
    <property type="entry name" value="Ig-like_fold"/>
</dbReference>
<dbReference type="InterPro" id="IPR026341">
    <property type="entry name" value="T9SS_type_B"/>
</dbReference>
<dbReference type="Gene3D" id="2.60.40.10">
    <property type="entry name" value="Immunoglobulins"/>
    <property type="match status" value="1"/>
</dbReference>
<keyword evidence="1" id="KW-0732">Signal</keyword>
<dbReference type="EMBL" id="FOFB01000008">
    <property type="protein sequence ID" value="SEQ30664.1"/>
    <property type="molecule type" value="Genomic_DNA"/>
</dbReference>
<dbReference type="SUPFAM" id="SSF49299">
    <property type="entry name" value="PKD domain"/>
    <property type="match status" value="1"/>
</dbReference>
<reference evidence="3" key="1">
    <citation type="submission" date="2016-10" db="EMBL/GenBank/DDBJ databases">
        <authorList>
            <person name="Varghese N."/>
            <person name="Submissions S."/>
        </authorList>
    </citation>
    <scope>NUCLEOTIDE SEQUENCE [LARGE SCALE GENOMIC DNA]</scope>
    <source>
        <strain evidence="3">DSM 24740</strain>
    </source>
</reference>
<evidence type="ECO:0000313" key="2">
    <source>
        <dbReference type="EMBL" id="SEQ30664.1"/>
    </source>
</evidence>
<dbReference type="InParanoid" id="A0A1H9EY50"/>
<dbReference type="InterPro" id="IPR035986">
    <property type="entry name" value="PKD_dom_sf"/>
</dbReference>
<protein>
    <submittedName>
        <fullName evidence="2">Gliding motility-associated C-terminal domain-containing protein</fullName>
    </submittedName>
</protein>
<organism evidence="2 3">
    <name type="scientific">Neolewinella agarilytica</name>
    <dbReference type="NCBI Taxonomy" id="478744"/>
    <lineage>
        <taxon>Bacteria</taxon>
        <taxon>Pseudomonadati</taxon>
        <taxon>Bacteroidota</taxon>
        <taxon>Saprospiria</taxon>
        <taxon>Saprospirales</taxon>
        <taxon>Lewinellaceae</taxon>
        <taxon>Neolewinella</taxon>
    </lineage>
</organism>
<dbReference type="AlphaFoldDB" id="A0A1H9EY50"/>
<dbReference type="Gene3D" id="2.60.40.740">
    <property type="match status" value="1"/>
</dbReference>
<dbReference type="Pfam" id="PF13585">
    <property type="entry name" value="CHU_C"/>
    <property type="match status" value="1"/>
</dbReference>
<sequence>MKSRYFFIAFFSLCSFVSFAQQANDECIDAIVLPEVLDFCSGNGAFSTVGASASFDQNGYDVCISEPDQMRDVWYSFVALRNSATVTVDGIIPGNQRGTLREPQMTVYENGCGSLTDADALVCKSPFENVHGVNAILTDLVVGETYLILVGARNGNDGTFELCVNQFDAVPEPNADCSTGVVLCDKSPFSVQSLSGNGLIREDLQAQGCVDNDCLPTEDNSSWYKWTCDQSGTLGFTITPLGPAVNEDIDFAVYELTNGLDDCGSRQTLRCMYSGETRGNPDSANLPCLGPTGLSLTDPDVSESCGCQTGNNNFASAINMISGRSYAVVIFNFSASGDGFSIEFEGTGTFVGPEPAFTFSSSEVCVGDALTFEDQSTSLDMIVSREWDFGPTATPQTASGPGPHSVVFGVPGSPEVSLIIETSRECREILNQQEVNVICCDGQFTGTAMTTDVLCPNDITGSINLTASSSFSPTTLSFNWDNGEMSEDLDNLAQGDYTVTVSDASGCEEAFSFSVGGPPVFTFDTLITMPDCAGGTNGALEFTVLSGGQGPYEYSLNNSPFSANNQLTDLSVGTVNVRVQDANGCPVEQDIEVNELELGLVQGVPVFTEPVCAGEATGRIEIQLANGQPAYQFDFGDGFQPSNVRSGLAAGTYPVTALDATGCRGEFEIIITEPPAITLVGDAEGSTCFGTDDGRITVLSGGGRPGYSYRWSDGSTTDSVRTDLVPGTYTISLTDQNGCVRTLTETLTEPNEIFPVLEQTNNLTCNSEPTGSFLLSATGGTPDYGYSADGQTFQTGPLLENLLAGDYRLYVQDANGCIDSLDGTLTEPREFIIDPGPERTITLGFDTILRAVSNYTPVSYVWGPDSLLCLDALCTRVRAAPVATTIYTVIGTNPAGCQDTAMVAVKVIEDKPLYIPNVFSPNGDGANDGFTVFGGRAVDQINSLRIYDRWGGLVFERNDFLPNEPSLGWDGKVDGKPVNPAVFVYYTSVRYINGSVLEFSGDVTVLR</sequence>
<feature type="chain" id="PRO_5011605713" evidence="1">
    <location>
        <begin position="21"/>
        <end position="1007"/>
    </location>
</feature>
<dbReference type="RefSeq" id="WP_175489306.1">
    <property type="nucleotide sequence ID" value="NZ_FOFB01000008.1"/>
</dbReference>
<gene>
    <name evidence="2" type="ORF">SAMN05444359_10816</name>
</gene>
<keyword evidence="3" id="KW-1185">Reference proteome</keyword>
<dbReference type="STRING" id="478744.SAMN05444359_10816"/>
<dbReference type="InterPro" id="IPR025667">
    <property type="entry name" value="SprB_repeat"/>
</dbReference>
<evidence type="ECO:0000256" key="1">
    <source>
        <dbReference type="SAM" id="SignalP"/>
    </source>
</evidence>
<dbReference type="NCBIfam" id="TIGR04131">
    <property type="entry name" value="Bac_Flav_CTERM"/>
    <property type="match status" value="1"/>
</dbReference>
<feature type="signal peptide" evidence="1">
    <location>
        <begin position="1"/>
        <end position="20"/>
    </location>
</feature>
<dbReference type="Pfam" id="PF13573">
    <property type="entry name" value="SprB"/>
    <property type="match status" value="2"/>
</dbReference>
<proteinExistence type="predicted"/>
<dbReference type="Proteomes" id="UP000199021">
    <property type="component" value="Unassembled WGS sequence"/>
</dbReference>